<dbReference type="GO" id="GO:0003677">
    <property type="term" value="F:DNA binding"/>
    <property type="evidence" value="ECO:0007669"/>
    <property type="project" value="InterPro"/>
</dbReference>
<reference evidence="2" key="1">
    <citation type="submission" date="2020-03" db="EMBL/GenBank/DDBJ databases">
        <title>The deep terrestrial virosphere.</title>
        <authorList>
            <person name="Holmfeldt K."/>
            <person name="Nilsson E."/>
            <person name="Simone D."/>
            <person name="Lopez-Fernandez M."/>
            <person name="Wu X."/>
            <person name="de Brujin I."/>
            <person name="Lundin D."/>
            <person name="Andersson A."/>
            <person name="Bertilsson S."/>
            <person name="Dopson M."/>
        </authorList>
    </citation>
    <scope>NUCLEOTIDE SEQUENCE</scope>
    <source>
        <strain evidence="2">MM415B00353</strain>
    </source>
</reference>
<dbReference type="SMART" id="SM00530">
    <property type="entry name" value="HTH_XRE"/>
    <property type="match status" value="1"/>
</dbReference>
<sequence>MKKLIKWLNKKGWTQKNLADELGVSESAVSLWFSGDRKPSSKSALKIENITNGTVSRLSLLYPSE</sequence>
<accession>A0A6M3JBI2</accession>
<evidence type="ECO:0000259" key="1">
    <source>
        <dbReference type="PROSITE" id="PS50943"/>
    </source>
</evidence>
<dbReference type="PROSITE" id="PS50943">
    <property type="entry name" value="HTH_CROC1"/>
    <property type="match status" value="1"/>
</dbReference>
<evidence type="ECO:0000313" key="2">
    <source>
        <dbReference type="EMBL" id="QJA66371.1"/>
    </source>
</evidence>
<proteinExistence type="predicted"/>
<dbReference type="InterPro" id="IPR010982">
    <property type="entry name" value="Lambda_DNA-bd_dom_sf"/>
</dbReference>
<organism evidence="2">
    <name type="scientific">viral metagenome</name>
    <dbReference type="NCBI Taxonomy" id="1070528"/>
    <lineage>
        <taxon>unclassified sequences</taxon>
        <taxon>metagenomes</taxon>
        <taxon>organismal metagenomes</taxon>
    </lineage>
</organism>
<dbReference type="SUPFAM" id="SSF47413">
    <property type="entry name" value="lambda repressor-like DNA-binding domains"/>
    <property type="match status" value="1"/>
</dbReference>
<feature type="domain" description="HTH cro/C1-type" evidence="1">
    <location>
        <begin position="4"/>
        <end position="58"/>
    </location>
</feature>
<gene>
    <name evidence="2" type="ORF">MM415B00353_0018</name>
</gene>
<protein>
    <submittedName>
        <fullName evidence="2">Putative DNA binding, helix-turn-helix domain containing protein</fullName>
    </submittedName>
</protein>
<name>A0A6M3JBI2_9ZZZZ</name>
<dbReference type="Pfam" id="PF01381">
    <property type="entry name" value="HTH_3"/>
    <property type="match status" value="1"/>
</dbReference>
<dbReference type="Gene3D" id="1.10.260.40">
    <property type="entry name" value="lambda repressor-like DNA-binding domains"/>
    <property type="match status" value="1"/>
</dbReference>
<dbReference type="InterPro" id="IPR001387">
    <property type="entry name" value="Cro/C1-type_HTH"/>
</dbReference>
<dbReference type="AlphaFoldDB" id="A0A6M3JBI2"/>
<dbReference type="CDD" id="cd00093">
    <property type="entry name" value="HTH_XRE"/>
    <property type="match status" value="1"/>
</dbReference>
<dbReference type="EMBL" id="MT141554">
    <property type="protein sequence ID" value="QJA66371.1"/>
    <property type="molecule type" value="Genomic_DNA"/>
</dbReference>